<dbReference type="InterPro" id="IPR001757">
    <property type="entry name" value="P_typ_ATPase"/>
</dbReference>
<dbReference type="InterPro" id="IPR036163">
    <property type="entry name" value="HMA_dom_sf"/>
</dbReference>
<protein>
    <recommendedName>
        <fullName evidence="3">P-type Cu(+) transporter</fullName>
        <ecNumber evidence="3">7.2.2.8</ecNumber>
    </recommendedName>
</protein>
<feature type="transmembrane region" description="Helical" evidence="14">
    <location>
        <begin position="131"/>
        <end position="149"/>
    </location>
</feature>
<dbReference type="RefSeq" id="WP_376802556.1">
    <property type="nucleotide sequence ID" value="NZ_DBNB01000019.1"/>
</dbReference>
<evidence type="ECO:0000256" key="5">
    <source>
        <dbReference type="ARBA" id="ARBA00022475"/>
    </source>
</evidence>
<keyword evidence="4" id="KW-0813">Transport</keyword>
<dbReference type="InterPro" id="IPR023214">
    <property type="entry name" value="HAD_sf"/>
</dbReference>
<dbReference type="InterPro" id="IPR044492">
    <property type="entry name" value="P_typ_ATPase_HD_dom"/>
</dbReference>
<keyword evidence="12" id="KW-0406">Ion transport</keyword>
<dbReference type="GO" id="GO:0055070">
    <property type="term" value="P:copper ion homeostasis"/>
    <property type="evidence" value="ECO:0007669"/>
    <property type="project" value="TreeGrafter"/>
</dbReference>
<evidence type="ECO:0000313" key="17">
    <source>
        <dbReference type="Proteomes" id="UP000192872"/>
    </source>
</evidence>
<evidence type="ECO:0000256" key="8">
    <source>
        <dbReference type="ARBA" id="ARBA00022741"/>
    </source>
</evidence>
<feature type="transmembrane region" description="Helical" evidence="14">
    <location>
        <begin position="101"/>
        <end position="119"/>
    </location>
</feature>
<dbReference type="FunFam" id="2.70.150.10:FF:000020">
    <property type="entry name" value="Copper-exporting P-type ATPase A"/>
    <property type="match status" value="1"/>
</dbReference>
<dbReference type="SFLD" id="SFLDS00003">
    <property type="entry name" value="Haloacid_Dehalogenase"/>
    <property type="match status" value="1"/>
</dbReference>
<keyword evidence="13 14" id="KW-0472">Membrane</keyword>
<dbReference type="PANTHER" id="PTHR43520">
    <property type="entry name" value="ATP7, ISOFORM B"/>
    <property type="match status" value="1"/>
</dbReference>
<dbReference type="SFLD" id="SFLDF00027">
    <property type="entry name" value="p-type_atpase"/>
    <property type="match status" value="1"/>
</dbReference>
<feature type="transmembrane region" description="Helical" evidence="14">
    <location>
        <begin position="192"/>
        <end position="211"/>
    </location>
</feature>
<dbReference type="CDD" id="cd02094">
    <property type="entry name" value="P-type_ATPase_Cu-like"/>
    <property type="match status" value="1"/>
</dbReference>
<dbReference type="NCBIfam" id="TIGR01525">
    <property type="entry name" value="ATPase-IB_hvy"/>
    <property type="match status" value="1"/>
</dbReference>
<evidence type="ECO:0000259" key="15">
    <source>
        <dbReference type="PROSITE" id="PS50846"/>
    </source>
</evidence>
<dbReference type="Gene3D" id="3.40.1110.10">
    <property type="entry name" value="Calcium-transporting ATPase, cytoplasmic domain N"/>
    <property type="match status" value="1"/>
</dbReference>
<gene>
    <name evidence="16" type="ORF">A4S15_01545</name>
</gene>
<dbReference type="Pfam" id="PF00403">
    <property type="entry name" value="HMA"/>
    <property type="match status" value="1"/>
</dbReference>
<dbReference type="InterPro" id="IPR006121">
    <property type="entry name" value="HMA_dom"/>
</dbReference>
<evidence type="ECO:0000256" key="13">
    <source>
        <dbReference type="ARBA" id="ARBA00023136"/>
    </source>
</evidence>
<feature type="domain" description="HMA" evidence="15">
    <location>
        <begin position="8"/>
        <end position="73"/>
    </location>
</feature>
<dbReference type="InterPro" id="IPR008250">
    <property type="entry name" value="ATPase_P-typ_transduc_dom_A_sf"/>
</dbReference>
<evidence type="ECO:0000256" key="12">
    <source>
        <dbReference type="ARBA" id="ARBA00023065"/>
    </source>
</evidence>
<evidence type="ECO:0000256" key="1">
    <source>
        <dbReference type="ARBA" id="ARBA00004651"/>
    </source>
</evidence>
<comment type="caution">
    <text evidence="16">The sequence shown here is derived from an EMBL/GenBank/DDBJ whole genome shotgun (WGS) entry which is preliminary data.</text>
</comment>
<dbReference type="EC" id="7.2.2.8" evidence="3"/>
<dbReference type="GO" id="GO:0060003">
    <property type="term" value="P:copper ion export"/>
    <property type="evidence" value="ECO:0007669"/>
    <property type="project" value="UniProtKB-ARBA"/>
</dbReference>
<dbReference type="AlphaFoldDB" id="A0A1W9HQC4"/>
<keyword evidence="10" id="KW-1278">Translocase</keyword>
<dbReference type="NCBIfam" id="TIGR01511">
    <property type="entry name" value="ATPase-IB1_Cu"/>
    <property type="match status" value="1"/>
</dbReference>
<dbReference type="SUPFAM" id="SSF55008">
    <property type="entry name" value="HMA, heavy metal-associated domain"/>
    <property type="match status" value="1"/>
</dbReference>
<evidence type="ECO:0000256" key="7">
    <source>
        <dbReference type="ARBA" id="ARBA00022723"/>
    </source>
</evidence>
<dbReference type="SUPFAM" id="SSF81653">
    <property type="entry name" value="Calcium ATPase, transduction domain A"/>
    <property type="match status" value="1"/>
</dbReference>
<feature type="transmembrane region" description="Helical" evidence="14">
    <location>
        <begin position="712"/>
        <end position="732"/>
    </location>
</feature>
<keyword evidence="11 14" id="KW-1133">Transmembrane helix</keyword>
<dbReference type="InterPro" id="IPR027256">
    <property type="entry name" value="P-typ_ATPase_IB"/>
</dbReference>
<dbReference type="GO" id="GO:0005524">
    <property type="term" value="F:ATP binding"/>
    <property type="evidence" value="ECO:0007669"/>
    <property type="project" value="UniProtKB-UniRule"/>
</dbReference>
<dbReference type="InterPro" id="IPR059000">
    <property type="entry name" value="ATPase_P-type_domA"/>
</dbReference>
<evidence type="ECO:0000256" key="10">
    <source>
        <dbReference type="ARBA" id="ARBA00022967"/>
    </source>
</evidence>
<evidence type="ECO:0000256" key="11">
    <source>
        <dbReference type="ARBA" id="ARBA00022989"/>
    </source>
</evidence>
<keyword evidence="8 14" id="KW-0547">Nucleotide-binding</keyword>
<keyword evidence="9 14" id="KW-0067">ATP-binding</keyword>
<dbReference type="NCBIfam" id="TIGR01512">
    <property type="entry name" value="ATPase-IB2_Cd"/>
    <property type="match status" value="1"/>
</dbReference>
<evidence type="ECO:0000256" key="9">
    <source>
        <dbReference type="ARBA" id="ARBA00022840"/>
    </source>
</evidence>
<dbReference type="InterPro" id="IPR036412">
    <property type="entry name" value="HAD-like_sf"/>
</dbReference>
<dbReference type="SUPFAM" id="SSF81665">
    <property type="entry name" value="Calcium ATPase, transmembrane domain M"/>
    <property type="match status" value="1"/>
</dbReference>
<dbReference type="InterPro" id="IPR018303">
    <property type="entry name" value="ATPase_P-typ_P_site"/>
</dbReference>
<evidence type="ECO:0000256" key="14">
    <source>
        <dbReference type="RuleBase" id="RU362081"/>
    </source>
</evidence>
<keyword evidence="6 14" id="KW-0812">Transmembrane</keyword>
<evidence type="ECO:0000256" key="4">
    <source>
        <dbReference type="ARBA" id="ARBA00022448"/>
    </source>
</evidence>
<keyword evidence="5 14" id="KW-1003">Cell membrane</keyword>
<dbReference type="STRING" id="1827387.A4S15_01545"/>
<dbReference type="PANTHER" id="PTHR43520:SF8">
    <property type="entry name" value="P-TYPE CU(+) TRANSPORTER"/>
    <property type="match status" value="1"/>
</dbReference>
<dbReference type="PROSITE" id="PS50846">
    <property type="entry name" value="HMA_2"/>
    <property type="match status" value="1"/>
</dbReference>
<dbReference type="FunFam" id="3.30.70.100:FF:000005">
    <property type="entry name" value="Copper-exporting P-type ATPase A"/>
    <property type="match status" value="1"/>
</dbReference>
<feature type="transmembrane region" description="Helical" evidence="14">
    <location>
        <begin position="379"/>
        <end position="406"/>
    </location>
</feature>
<dbReference type="Pfam" id="PF00122">
    <property type="entry name" value="E1-E2_ATPase"/>
    <property type="match status" value="1"/>
</dbReference>
<dbReference type="Gene3D" id="3.30.70.100">
    <property type="match status" value="1"/>
</dbReference>
<keyword evidence="7 14" id="KW-0479">Metal-binding</keyword>
<reference evidence="16 17" key="1">
    <citation type="journal article" date="2017" name="Water Res.">
        <title>Comammox in drinking water systems.</title>
        <authorList>
            <person name="Wang Y."/>
            <person name="Ma L."/>
            <person name="Mao Y."/>
            <person name="Jiang X."/>
            <person name="Xia Y."/>
            <person name="Yu K."/>
            <person name="Li B."/>
            <person name="Zhang T."/>
        </authorList>
    </citation>
    <scope>NUCLEOTIDE SEQUENCE [LARGE SCALE GENOMIC DNA]</scope>
    <source>
        <strain evidence="16">SG_bin8</strain>
    </source>
</reference>
<feature type="transmembrane region" description="Helical" evidence="14">
    <location>
        <begin position="345"/>
        <end position="367"/>
    </location>
</feature>
<dbReference type="PROSITE" id="PS00154">
    <property type="entry name" value="ATPASE_E1_E2"/>
    <property type="match status" value="1"/>
</dbReference>
<evidence type="ECO:0000256" key="6">
    <source>
        <dbReference type="ARBA" id="ARBA00022692"/>
    </source>
</evidence>
<accession>A0A1W9HQC4</accession>
<dbReference type="PROSITE" id="PS01047">
    <property type="entry name" value="HMA_1"/>
    <property type="match status" value="1"/>
</dbReference>
<evidence type="ECO:0000313" key="16">
    <source>
        <dbReference type="EMBL" id="OQW49451.1"/>
    </source>
</evidence>
<sequence length="741" mass="77005">MTASALSHPFTFDVEGMTCAACSSRIEKVLAATPGVRTSQVNLALERADVSLEEGVDPSVVLTAISEAGYEASLRRQGSDMAAQERAREAHARNEAHREGWHLAVALLLALPLVAPMLLTPFGIDLHLKPSWQWLLATPVQFGAGFRFYRGAWRAVRSFSANMDVLVALGTGAAYAFSAVAVIRLGDHAHDHLYFESGAVVIVALLAGKLLEARAKGGTAAAVRALLKLQPPTARRLVGESASEVKLADLRSGDRIEIRPGDLVPVDGVVEDGISEVNEALLTGESLPVRKTVAARVIAGTQNGTGRLVVRATAIGEDSVLARMSRAVERAQNARPPVQSQVDRVTSIFVPVVLALALTTFLGWLMLTGDLEQALIPAVSVLVIACPCALGLATPTAIVAGIGAAARAGILLREPAVIERAGLIDTVVFDKTGTLTIGHPRLLSVTAVPDDSAQARDRLLRLAASAQRPSEHVLGRALISAALERGVAVEPPAEFVAVPGGGIRANVGQHRLVIGTAALIGDDGGEAERLAAVIATRGETPVLVAIDGRFSGAFGLADAMRETASAAVDALKMAGIRTILLSGDRPETVAAMAARLMVDEAHGGIDPRGKSAFIAGQKAAGRQVAMVGDGVNDALALAEADIGIAMGSGSDVAIEAADVALMRDEPRLVAAALDIAARTKRKISHNLLFAFVYNVIGIPLAMAGALSPAFAGAAMALSSVSVLASALMLTLWRPVFLSKNP</sequence>
<dbReference type="PRINTS" id="PR00119">
    <property type="entry name" value="CATATPASE"/>
</dbReference>
<dbReference type="SFLD" id="SFLDG00002">
    <property type="entry name" value="C1.7:_P-type_atpase_like"/>
    <property type="match status" value="1"/>
</dbReference>
<dbReference type="GO" id="GO:0140581">
    <property type="term" value="F:P-type monovalent copper transporter activity"/>
    <property type="evidence" value="ECO:0007669"/>
    <property type="project" value="UniProtKB-EC"/>
</dbReference>
<dbReference type="GO" id="GO:0043682">
    <property type="term" value="F:P-type divalent copper transporter activity"/>
    <property type="evidence" value="ECO:0007669"/>
    <property type="project" value="TreeGrafter"/>
</dbReference>
<feature type="transmembrane region" description="Helical" evidence="14">
    <location>
        <begin position="687"/>
        <end position="706"/>
    </location>
</feature>
<comment type="similarity">
    <text evidence="2 14">Belongs to the cation transport ATPase (P-type) (TC 3.A.3) family. Type IB subfamily.</text>
</comment>
<dbReference type="InterPro" id="IPR017969">
    <property type="entry name" value="Heavy-metal-associated_CS"/>
</dbReference>
<dbReference type="Gene3D" id="2.70.150.10">
    <property type="entry name" value="Calcium-transporting ATPase, cytoplasmic transduction domain A"/>
    <property type="match status" value="1"/>
</dbReference>
<dbReference type="InterPro" id="IPR023299">
    <property type="entry name" value="ATPase_P-typ_cyto_dom_N"/>
</dbReference>
<name>A0A1W9HQC4_9HYPH</name>
<dbReference type="CDD" id="cd00371">
    <property type="entry name" value="HMA"/>
    <property type="match status" value="1"/>
</dbReference>
<dbReference type="NCBIfam" id="TIGR01494">
    <property type="entry name" value="ATPase_P-type"/>
    <property type="match status" value="1"/>
</dbReference>
<evidence type="ECO:0000256" key="2">
    <source>
        <dbReference type="ARBA" id="ARBA00006024"/>
    </source>
</evidence>
<dbReference type="InterPro" id="IPR023298">
    <property type="entry name" value="ATPase_P-typ_TM_dom_sf"/>
</dbReference>
<organism evidence="16 17">
    <name type="scientific">Candidatus Raskinella chloraquaticus</name>
    <dbReference type="NCBI Taxonomy" id="1951219"/>
    <lineage>
        <taxon>Bacteria</taxon>
        <taxon>Pseudomonadati</taxon>
        <taxon>Pseudomonadota</taxon>
        <taxon>Alphaproteobacteria</taxon>
        <taxon>Hyphomicrobiales</taxon>
        <taxon>Phreatobacteraceae</taxon>
        <taxon>Candidatus Raskinella</taxon>
    </lineage>
</organism>
<feature type="transmembrane region" description="Helical" evidence="14">
    <location>
        <begin position="161"/>
        <end position="186"/>
    </location>
</feature>
<dbReference type="GO" id="GO:0016887">
    <property type="term" value="F:ATP hydrolysis activity"/>
    <property type="evidence" value="ECO:0007669"/>
    <property type="project" value="InterPro"/>
</dbReference>
<dbReference type="Gene3D" id="3.40.50.1000">
    <property type="entry name" value="HAD superfamily/HAD-like"/>
    <property type="match status" value="1"/>
</dbReference>
<dbReference type="EMBL" id="LWDL01000031">
    <property type="protein sequence ID" value="OQW49451.1"/>
    <property type="molecule type" value="Genomic_DNA"/>
</dbReference>
<evidence type="ECO:0000256" key="3">
    <source>
        <dbReference type="ARBA" id="ARBA00012517"/>
    </source>
</evidence>
<dbReference type="GO" id="GO:0005507">
    <property type="term" value="F:copper ion binding"/>
    <property type="evidence" value="ECO:0007669"/>
    <property type="project" value="TreeGrafter"/>
</dbReference>
<dbReference type="Proteomes" id="UP000192872">
    <property type="component" value="Unassembled WGS sequence"/>
</dbReference>
<dbReference type="PRINTS" id="PR00943">
    <property type="entry name" value="CUATPASE"/>
</dbReference>
<dbReference type="GO" id="GO:0005886">
    <property type="term" value="C:plasma membrane"/>
    <property type="evidence" value="ECO:0007669"/>
    <property type="project" value="UniProtKB-SubCell"/>
</dbReference>
<dbReference type="SUPFAM" id="SSF56784">
    <property type="entry name" value="HAD-like"/>
    <property type="match status" value="1"/>
</dbReference>
<dbReference type="Pfam" id="PF00702">
    <property type="entry name" value="Hydrolase"/>
    <property type="match status" value="1"/>
</dbReference>
<proteinExistence type="inferred from homology"/>
<comment type="subcellular location">
    <subcellularLocation>
        <location evidence="1">Cell membrane</location>
        <topology evidence="1">Multi-pass membrane protein</topology>
    </subcellularLocation>
</comment>